<dbReference type="Gene3D" id="3.40.50.1820">
    <property type="entry name" value="alpha/beta hydrolase"/>
    <property type="match status" value="1"/>
</dbReference>
<sequence length="320" mass="35175">MVKLTVFFIFLAIASLDALAFPIFEPRRGSTSKLNTTEVAAYEPYTYFASIAGCEPSLTRDWTCGAKCEKLSNFVPVASGGDGGRVQWWYVGYDKSLAEIIVGYEGTDPKRIESIQTDLDVIRDNPDPTLFPGLSSKVKTHNGFGEAHARYLIFGGSNTSVVSIWSRSANEVLDAVVTAMQESGFTNVTTVGHSLGAALALISAVHLKHWLNESTVIRSIGYGMPRVGNQAFVDYVNSKFKGLNVRINNKEDPIPIVPGRRFGFAHTDTEIHIGHDNQWTKCEGQDNTSSECTIGYVPDFHTNISYHNGPYGNVFMRCAE</sequence>
<evidence type="ECO:0000256" key="4">
    <source>
        <dbReference type="ARBA" id="ARBA00048461"/>
    </source>
</evidence>
<gene>
    <name evidence="7" type="ORF">AMATHDRAFT_3474</name>
</gene>
<keyword evidence="5" id="KW-0732">Signal</keyword>
<feature type="domain" description="Fungal lipase-type" evidence="6">
    <location>
        <begin position="104"/>
        <end position="260"/>
    </location>
</feature>
<organism evidence="7 8">
    <name type="scientific">Amanita thiersii Skay4041</name>
    <dbReference type="NCBI Taxonomy" id="703135"/>
    <lineage>
        <taxon>Eukaryota</taxon>
        <taxon>Fungi</taxon>
        <taxon>Dikarya</taxon>
        <taxon>Basidiomycota</taxon>
        <taxon>Agaricomycotina</taxon>
        <taxon>Agaricomycetes</taxon>
        <taxon>Agaricomycetidae</taxon>
        <taxon>Agaricales</taxon>
        <taxon>Pluteineae</taxon>
        <taxon>Amanitaceae</taxon>
        <taxon>Amanita</taxon>
    </lineage>
</organism>
<dbReference type="Pfam" id="PF01764">
    <property type="entry name" value="Lipase_3"/>
    <property type="match status" value="1"/>
</dbReference>
<dbReference type="SUPFAM" id="SSF53474">
    <property type="entry name" value="alpha/beta-Hydrolases"/>
    <property type="match status" value="1"/>
</dbReference>
<keyword evidence="1" id="KW-1015">Disulfide bond</keyword>
<evidence type="ECO:0000256" key="3">
    <source>
        <dbReference type="ARBA" id="ARBA00047591"/>
    </source>
</evidence>
<reference evidence="7 8" key="1">
    <citation type="submission" date="2014-02" db="EMBL/GenBank/DDBJ databases">
        <title>Transposable element dynamics among asymbiotic and ectomycorrhizal Amanita fungi.</title>
        <authorList>
            <consortium name="DOE Joint Genome Institute"/>
            <person name="Hess J."/>
            <person name="Skrede I."/>
            <person name="Wolfe B."/>
            <person name="LaButti K."/>
            <person name="Ohm R.A."/>
            <person name="Grigoriev I.V."/>
            <person name="Pringle A."/>
        </authorList>
    </citation>
    <scope>NUCLEOTIDE SEQUENCE [LARGE SCALE GENOMIC DNA]</scope>
    <source>
        <strain evidence="7 8">SKay4041</strain>
    </source>
</reference>
<dbReference type="Proteomes" id="UP000242287">
    <property type="component" value="Unassembled WGS sequence"/>
</dbReference>
<evidence type="ECO:0000313" key="7">
    <source>
        <dbReference type="EMBL" id="PFH50962.1"/>
    </source>
</evidence>
<dbReference type="CDD" id="cd00519">
    <property type="entry name" value="Lipase_3"/>
    <property type="match status" value="1"/>
</dbReference>
<evidence type="ECO:0000256" key="2">
    <source>
        <dbReference type="ARBA" id="ARBA00043996"/>
    </source>
</evidence>
<accession>A0A2A9NTE9</accession>
<dbReference type="PANTHER" id="PTHR45856">
    <property type="entry name" value="ALPHA/BETA-HYDROLASES SUPERFAMILY PROTEIN"/>
    <property type="match status" value="1"/>
</dbReference>
<comment type="catalytic activity">
    <reaction evidence="3">
        <text>a diacylglycerol + H2O = a monoacylglycerol + a fatty acid + H(+)</text>
        <dbReference type="Rhea" id="RHEA:32731"/>
        <dbReference type="ChEBI" id="CHEBI:15377"/>
        <dbReference type="ChEBI" id="CHEBI:15378"/>
        <dbReference type="ChEBI" id="CHEBI:17408"/>
        <dbReference type="ChEBI" id="CHEBI:18035"/>
        <dbReference type="ChEBI" id="CHEBI:28868"/>
    </reaction>
</comment>
<evidence type="ECO:0000256" key="1">
    <source>
        <dbReference type="ARBA" id="ARBA00023157"/>
    </source>
</evidence>
<comment type="catalytic activity">
    <reaction evidence="4">
        <text>a monoacylglycerol + H2O = glycerol + a fatty acid + H(+)</text>
        <dbReference type="Rhea" id="RHEA:15245"/>
        <dbReference type="ChEBI" id="CHEBI:15377"/>
        <dbReference type="ChEBI" id="CHEBI:15378"/>
        <dbReference type="ChEBI" id="CHEBI:17408"/>
        <dbReference type="ChEBI" id="CHEBI:17754"/>
        <dbReference type="ChEBI" id="CHEBI:28868"/>
    </reaction>
</comment>
<dbReference type="PANTHER" id="PTHR45856:SF25">
    <property type="entry name" value="FUNGAL LIPASE-LIKE DOMAIN-CONTAINING PROTEIN"/>
    <property type="match status" value="1"/>
</dbReference>
<dbReference type="GO" id="GO:0006629">
    <property type="term" value="P:lipid metabolic process"/>
    <property type="evidence" value="ECO:0007669"/>
    <property type="project" value="InterPro"/>
</dbReference>
<name>A0A2A9NTE9_9AGAR</name>
<dbReference type="OrthoDB" id="426718at2759"/>
<protein>
    <recommendedName>
        <fullName evidence="6">Fungal lipase-type domain-containing protein</fullName>
    </recommendedName>
</protein>
<comment type="similarity">
    <text evidence="2">Belongs to the AB hydrolase superfamily. Lipase family. Class 3 subfamily.</text>
</comment>
<dbReference type="AlphaFoldDB" id="A0A2A9NTE9"/>
<feature type="signal peptide" evidence="5">
    <location>
        <begin position="1"/>
        <end position="20"/>
    </location>
</feature>
<feature type="chain" id="PRO_5012225256" description="Fungal lipase-type domain-containing protein" evidence="5">
    <location>
        <begin position="21"/>
        <end position="320"/>
    </location>
</feature>
<keyword evidence="8" id="KW-1185">Reference proteome</keyword>
<proteinExistence type="inferred from homology"/>
<dbReference type="InterPro" id="IPR002921">
    <property type="entry name" value="Fungal_lipase-type"/>
</dbReference>
<dbReference type="InterPro" id="IPR051218">
    <property type="entry name" value="Sec_MonoDiacylglyc_Lipase"/>
</dbReference>
<evidence type="ECO:0000313" key="8">
    <source>
        <dbReference type="Proteomes" id="UP000242287"/>
    </source>
</evidence>
<dbReference type="InterPro" id="IPR029058">
    <property type="entry name" value="AB_hydrolase_fold"/>
</dbReference>
<dbReference type="EMBL" id="KZ301994">
    <property type="protein sequence ID" value="PFH50962.1"/>
    <property type="molecule type" value="Genomic_DNA"/>
</dbReference>
<evidence type="ECO:0000256" key="5">
    <source>
        <dbReference type="SAM" id="SignalP"/>
    </source>
</evidence>
<evidence type="ECO:0000259" key="6">
    <source>
        <dbReference type="Pfam" id="PF01764"/>
    </source>
</evidence>